<proteinExistence type="predicted"/>
<evidence type="ECO:0000313" key="2">
    <source>
        <dbReference type="Proteomes" id="UP000285324"/>
    </source>
</evidence>
<dbReference type="RefSeq" id="WP_006224638.1">
    <property type="nucleotide sequence ID" value="NZ_AP028040.1"/>
</dbReference>
<accession>A0A0D6ISH9</accession>
<name>A0A0D6ISH9_ALCXX</name>
<dbReference type="KEGG" id="axx:ERS451415_05816"/>
<dbReference type="Proteomes" id="UP000285324">
    <property type="component" value="Unassembled WGS sequence"/>
</dbReference>
<dbReference type="OrthoDB" id="8636679at2"/>
<dbReference type="AlphaFoldDB" id="A0A0D6ISH9"/>
<gene>
    <name evidence="1" type="ORF">DY367_02630</name>
</gene>
<evidence type="ECO:0000313" key="1">
    <source>
        <dbReference type="EMBL" id="RPJ93246.1"/>
    </source>
</evidence>
<dbReference type="EMBL" id="QVXO01000003">
    <property type="protein sequence ID" value="RPJ93246.1"/>
    <property type="molecule type" value="Genomic_DNA"/>
</dbReference>
<comment type="caution">
    <text evidence="1">The sequence shown here is derived from an EMBL/GenBank/DDBJ whole genome shotgun (WGS) entry which is preliminary data.</text>
</comment>
<reference evidence="1 2" key="1">
    <citation type="submission" date="2018-08" db="EMBL/GenBank/DDBJ databases">
        <title>Achromobacter xylosoxidans Genome sequencing and assembly.</title>
        <authorList>
            <person name="Wang R."/>
            <person name="Rensing C."/>
            <person name="Li Y."/>
        </authorList>
    </citation>
    <scope>NUCLEOTIDE SEQUENCE [LARGE SCALE GENOMIC DNA]</scope>
    <source>
        <strain evidence="1 2">GD003A</strain>
    </source>
</reference>
<sequence>MRISTRRPKWEQFRESYVLRVGKEQRVVGRVDVIGSVGYWWQTADKTDVAYSLQEAKRKVEDLLRLGGGVVVLKGMAASPMARAA</sequence>
<protein>
    <submittedName>
        <fullName evidence="1">Rod shape-determining protein MreB</fullName>
    </submittedName>
</protein>
<organism evidence="1 2">
    <name type="scientific">Alcaligenes xylosoxydans xylosoxydans</name>
    <name type="common">Achromobacter xylosoxidans</name>
    <dbReference type="NCBI Taxonomy" id="85698"/>
    <lineage>
        <taxon>Bacteria</taxon>
        <taxon>Pseudomonadati</taxon>
        <taxon>Pseudomonadota</taxon>
        <taxon>Betaproteobacteria</taxon>
        <taxon>Burkholderiales</taxon>
        <taxon>Alcaligenaceae</taxon>
        <taxon>Achromobacter</taxon>
    </lineage>
</organism>